<dbReference type="EMBL" id="CABVIH010000029">
    <property type="protein sequence ID" value="VVP44470.1"/>
    <property type="molecule type" value="Genomic_DNA"/>
</dbReference>
<evidence type="ECO:0000256" key="1">
    <source>
        <dbReference type="SAM" id="MobiDB-lite"/>
    </source>
</evidence>
<gene>
    <name evidence="2" type="ORF">PS880_05021</name>
</gene>
<evidence type="ECO:0000313" key="3">
    <source>
        <dbReference type="Proteomes" id="UP000375525"/>
    </source>
</evidence>
<sequence>MSWADAAAPVVAKVIRSVGRSDMQVLRKALADALSVGGARKCPVQSLAGRDTSPVRSPAEPAEGRSCEQANRHVHPPIEEPDSPMGLHWKAFIAH</sequence>
<dbReference type="Proteomes" id="UP000375525">
    <property type="component" value="Unassembled WGS sequence"/>
</dbReference>
<proteinExistence type="predicted"/>
<name>A0A5E7P6M8_PSEFL</name>
<organism evidence="2 3">
    <name type="scientific">Pseudomonas fluorescens</name>
    <dbReference type="NCBI Taxonomy" id="294"/>
    <lineage>
        <taxon>Bacteria</taxon>
        <taxon>Pseudomonadati</taxon>
        <taxon>Pseudomonadota</taxon>
        <taxon>Gammaproteobacteria</taxon>
        <taxon>Pseudomonadales</taxon>
        <taxon>Pseudomonadaceae</taxon>
        <taxon>Pseudomonas</taxon>
    </lineage>
</organism>
<evidence type="ECO:0000313" key="2">
    <source>
        <dbReference type="EMBL" id="VVP44470.1"/>
    </source>
</evidence>
<accession>A0A5E7P6M8</accession>
<feature type="region of interest" description="Disordered" evidence="1">
    <location>
        <begin position="45"/>
        <end position="85"/>
    </location>
</feature>
<dbReference type="AlphaFoldDB" id="A0A5E7P6M8"/>
<protein>
    <submittedName>
        <fullName evidence="2">Uncharacterized protein</fullName>
    </submittedName>
</protein>
<reference evidence="2 3" key="1">
    <citation type="submission" date="2019-09" db="EMBL/GenBank/DDBJ databases">
        <authorList>
            <person name="Chandra G."/>
            <person name="Truman W A."/>
        </authorList>
    </citation>
    <scope>NUCLEOTIDE SEQUENCE [LARGE SCALE GENOMIC DNA]</scope>
    <source>
        <strain evidence="2">PS880</strain>
    </source>
</reference>